<keyword evidence="5" id="KW-0804">Transcription</keyword>
<dbReference type="InterPro" id="IPR013325">
    <property type="entry name" value="RNA_pol_sigma_r2"/>
</dbReference>
<dbReference type="GO" id="GO:0003677">
    <property type="term" value="F:DNA binding"/>
    <property type="evidence" value="ECO:0007669"/>
    <property type="project" value="UniProtKB-KW"/>
</dbReference>
<dbReference type="AlphaFoldDB" id="R5LAD1"/>
<accession>R5LAD1</accession>
<feature type="domain" description="RNA polymerase sigma-70 region 2" evidence="6">
    <location>
        <begin position="25"/>
        <end position="88"/>
    </location>
</feature>
<dbReference type="NCBIfam" id="TIGR02937">
    <property type="entry name" value="sigma70-ECF"/>
    <property type="match status" value="1"/>
</dbReference>
<dbReference type="EMBL" id="CAYU010000020">
    <property type="protein sequence ID" value="CCY76043.1"/>
    <property type="molecule type" value="Genomic_DNA"/>
</dbReference>
<dbReference type="GO" id="GO:0006352">
    <property type="term" value="P:DNA-templated transcription initiation"/>
    <property type="evidence" value="ECO:0007669"/>
    <property type="project" value="InterPro"/>
</dbReference>
<keyword evidence="4" id="KW-0238">DNA-binding</keyword>
<dbReference type="PANTHER" id="PTHR43133">
    <property type="entry name" value="RNA POLYMERASE ECF-TYPE SIGMA FACTO"/>
    <property type="match status" value="1"/>
</dbReference>
<sequence>MEYLEDKDIIELFIARDERAITETIRKYDSRLYGRVMYILNNTEDTEECLQDTYFALWEKVAEENPGHLENYIFTIAKFIACDKLRKRVAKKRNVPLTVLSEDYPSSLDVFSEISSYELEKYISDFIKMQKNEIQMIIYLVFEKEMPLHKIADVLGETEGAVKMKLYRFRKRLKQYLIKKGLHN</sequence>
<reference evidence="8" key="1">
    <citation type="submission" date="2012-11" db="EMBL/GenBank/DDBJ databases">
        <title>Dependencies among metagenomic species, viruses, plasmids and units of genetic variation.</title>
        <authorList>
            <person name="Nielsen H.B."/>
            <person name="Almeida M."/>
            <person name="Juncker A.S."/>
            <person name="Rasmussen S."/>
            <person name="Li J."/>
            <person name="Sunagawa S."/>
            <person name="Plichta D."/>
            <person name="Gautier L."/>
            <person name="Le Chatelier E."/>
            <person name="Peletier E."/>
            <person name="Bonde I."/>
            <person name="Nielsen T."/>
            <person name="Manichanh C."/>
            <person name="Arumugam M."/>
            <person name="Batto J."/>
            <person name="Santos M.B.Q.D."/>
            <person name="Blom N."/>
            <person name="Borruel N."/>
            <person name="Burgdorf K.S."/>
            <person name="Boumezbeur F."/>
            <person name="Casellas F."/>
            <person name="Dore J."/>
            <person name="Guarner F."/>
            <person name="Hansen T."/>
            <person name="Hildebrand F."/>
            <person name="Kaas R.S."/>
            <person name="Kennedy S."/>
            <person name="Kristiansen K."/>
            <person name="Kultima J.R."/>
            <person name="Leonard P."/>
            <person name="Levenez F."/>
            <person name="Lund O."/>
            <person name="Moumen B."/>
            <person name="Le Paslier D."/>
            <person name="Pons N."/>
            <person name="Pedersen O."/>
            <person name="Prifti E."/>
            <person name="Qin J."/>
            <person name="Raes J."/>
            <person name="Tap J."/>
            <person name="Tims S."/>
            <person name="Ussery D.W."/>
            <person name="Yamada T."/>
            <person name="MetaHit consortium"/>
            <person name="Renault P."/>
            <person name="Sicheritz-Ponten T."/>
            <person name="Bork P."/>
            <person name="Wang J."/>
            <person name="Brunak S."/>
            <person name="Ehrlich S.D."/>
        </authorList>
    </citation>
    <scope>NUCLEOTIDE SEQUENCE [LARGE SCALE GENOMIC DNA]</scope>
</reference>
<evidence type="ECO:0000256" key="3">
    <source>
        <dbReference type="ARBA" id="ARBA00023082"/>
    </source>
</evidence>
<dbReference type="Gene3D" id="1.10.1740.10">
    <property type="match status" value="1"/>
</dbReference>
<comment type="similarity">
    <text evidence="1">Belongs to the sigma-70 factor family. ECF subfamily.</text>
</comment>
<organism evidence="8 9">
    <name type="scientific">Eshraghiella crossota CAG:259</name>
    <dbReference type="NCBI Taxonomy" id="1263062"/>
    <lineage>
        <taxon>Bacteria</taxon>
        <taxon>Bacillati</taxon>
        <taxon>Bacillota</taxon>
        <taxon>Clostridia</taxon>
        <taxon>Lachnospirales</taxon>
        <taxon>Lachnospiraceae</taxon>
        <taxon>Eshraghiella</taxon>
    </lineage>
</organism>
<dbReference type="Gene3D" id="1.10.10.10">
    <property type="entry name" value="Winged helix-like DNA-binding domain superfamily/Winged helix DNA-binding domain"/>
    <property type="match status" value="1"/>
</dbReference>
<evidence type="ECO:0000256" key="1">
    <source>
        <dbReference type="ARBA" id="ARBA00010641"/>
    </source>
</evidence>
<evidence type="ECO:0000313" key="8">
    <source>
        <dbReference type="EMBL" id="CCY76043.1"/>
    </source>
</evidence>
<dbReference type="InterPro" id="IPR036388">
    <property type="entry name" value="WH-like_DNA-bd_sf"/>
</dbReference>
<evidence type="ECO:0000313" key="9">
    <source>
        <dbReference type="Proteomes" id="UP000018300"/>
    </source>
</evidence>
<protein>
    <submittedName>
        <fullName evidence="8">Sigma-70 region 2 family protein</fullName>
    </submittedName>
</protein>
<gene>
    <name evidence="8" type="ORF">BN569_01881</name>
</gene>
<evidence type="ECO:0000259" key="7">
    <source>
        <dbReference type="Pfam" id="PF04545"/>
    </source>
</evidence>
<dbReference type="Pfam" id="PF04545">
    <property type="entry name" value="Sigma70_r4"/>
    <property type="match status" value="1"/>
</dbReference>
<evidence type="ECO:0000259" key="6">
    <source>
        <dbReference type="Pfam" id="PF04542"/>
    </source>
</evidence>
<dbReference type="InterPro" id="IPR013324">
    <property type="entry name" value="RNA_pol_sigma_r3/r4-like"/>
</dbReference>
<dbReference type="InterPro" id="IPR007627">
    <property type="entry name" value="RNA_pol_sigma70_r2"/>
</dbReference>
<dbReference type="PANTHER" id="PTHR43133:SF8">
    <property type="entry name" value="RNA POLYMERASE SIGMA FACTOR HI_1459-RELATED"/>
    <property type="match status" value="1"/>
</dbReference>
<dbReference type="InterPro" id="IPR014284">
    <property type="entry name" value="RNA_pol_sigma-70_dom"/>
</dbReference>
<feature type="domain" description="RNA polymerase sigma-70 region 4" evidence="7">
    <location>
        <begin position="135"/>
        <end position="174"/>
    </location>
</feature>
<dbReference type="SUPFAM" id="SSF88659">
    <property type="entry name" value="Sigma3 and sigma4 domains of RNA polymerase sigma factors"/>
    <property type="match status" value="1"/>
</dbReference>
<name>R5LAD1_9FIRM</name>
<evidence type="ECO:0000256" key="2">
    <source>
        <dbReference type="ARBA" id="ARBA00023015"/>
    </source>
</evidence>
<dbReference type="Pfam" id="PF04542">
    <property type="entry name" value="Sigma70_r2"/>
    <property type="match status" value="1"/>
</dbReference>
<dbReference type="SUPFAM" id="SSF88946">
    <property type="entry name" value="Sigma2 domain of RNA polymerase sigma factors"/>
    <property type="match status" value="1"/>
</dbReference>
<evidence type="ECO:0000256" key="5">
    <source>
        <dbReference type="ARBA" id="ARBA00023163"/>
    </source>
</evidence>
<keyword evidence="2" id="KW-0805">Transcription regulation</keyword>
<proteinExistence type="inferred from homology"/>
<evidence type="ECO:0000256" key="4">
    <source>
        <dbReference type="ARBA" id="ARBA00023125"/>
    </source>
</evidence>
<keyword evidence="3" id="KW-0731">Sigma factor</keyword>
<dbReference type="InterPro" id="IPR007630">
    <property type="entry name" value="RNA_pol_sigma70_r4"/>
</dbReference>
<dbReference type="InterPro" id="IPR039425">
    <property type="entry name" value="RNA_pol_sigma-70-like"/>
</dbReference>
<comment type="caution">
    <text evidence="8">The sequence shown here is derived from an EMBL/GenBank/DDBJ whole genome shotgun (WGS) entry which is preliminary data.</text>
</comment>
<dbReference type="Proteomes" id="UP000018300">
    <property type="component" value="Unassembled WGS sequence"/>
</dbReference>
<dbReference type="GO" id="GO:0016987">
    <property type="term" value="F:sigma factor activity"/>
    <property type="evidence" value="ECO:0007669"/>
    <property type="project" value="UniProtKB-KW"/>
</dbReference>